<name>A0A6B8RHP6_9BACL</name>
<dbReference type="Proteomes" id="UP000426246">
    <property type="component" value="Chromosome"/>
</dbReference>
<keyword evidence="2" id="KW-1185">Reference proteome</keyword>
<sequence length="347" mass="40047">MDSTLIIDIHIKNYSIDCTLFDRWRMVDNIANLKVTLTSGMIYGIVGDFGNGGWALSILLAGKELFHEPNNYQIKINSVIASQKSLQTIACYIGEGVAESPFKPRKSYTNKLIRKLLGIKTVAQRIQDGINQSGSKYSLQEIAIMFDLTGLAENDERNGRIHRPLELQGSEVWRASMAIGFAYSKKLFCCPWMQGKLYSNYIIGEYNRKYIQILKEHNAIVLIPVVEKEELINMADDFIYLNHNKGQYDVSTHNFPQDILKKLLIDFAQDYDLVLGILLDWHTEMITIYKQFEENRITRCIVYYANGDLNRLNDGIELAKTDWRDTIVRAEYDRNNEKVRDMNKPFC</sequence>
<proteinExistence type="predicted"/>
<accession>A0A6B8RHP6</accession>
<dbReference type="OrthoDB" id="2650866at2"/>
<dbReference type="EMBL" id="CP034235">
    <property type="protein sequence ID" value="QGQ95981.1"/>
    <property type="molecule type" value="Genomic_DNA"/>
</dbReference>
<dbReference type="KEGG" id="ppsc:EHS13_14405"/>
<gene>
    <name evidence="1" type="ORF">EHS13_14405</name>
</gene>
<dbReference type="RefSeq" id="WP_155701018.1">
    <property type="nucleotide sequence ID" value="NZ_CP034235.1"/>
</dbReference>
<evidence type="ECO:0000313" key="2">
    <source>
        <dbReference type="Proteomes" id="UP000426246"/>
    </source>
</evidence>
<evidence type="ECO:0000313" key="1">
    <source>
        <dbReference type="EMBL" id="QGQ95981.1"/>
    </source>
</evidence>
<dbReference type="AlphaFoldDB" id="A0A6B8RHP6"/>
<organism evidence="1 2">
    <name type="scientific">Paenibacillus psychroresistens</name>
    <dbReference type="NCBI Taxonomy" id="1778678"/>
    <lineage>
        <taxon>Bacteria</taxon>
        <taxon>Bacillati</taxon>
        <taxon>Bacillota</taxon>
        <taxon>Bacilli</taxon>
        <taxon>Bacillales</taxon>
        <taxon>Paenibacillaceae</taxon>
        <taxon>Paenibacillus</taxon>
    </lineage>
</organism>
<protein>
    <submittedName>
        <fullName evidence="1">Uncharacterized protein</fullName>
    </submittedName>
</protein>
<reference evidence="2" key="1">
    <citation type="submission" date="2018-11" db="EMBL/GenBank/DDBJ databases">
        <title>Complete genome sequence of Paenibacillus sp. ML311-T8.</title>
        <authorList>
            <person name="Nam Y.-D."/>
            <person name="Kang J."/>
            <person name="Chung W.-H."/>
            <person name="Park Y.S."/>
        </authorList>
    </citation>
    <scope>NUCLEOTIDE SEQUENCE [LARGE SCALE GENOMIC DNA]</scope>
    <source>
        <strain evidence="2">ML311-T8</strain>
    </source>
</reference>